<evidence type="ECO:0000313" key="5">
    <source>
        <dbReference type="EMBL" id="MBB4921836.1"/>
    </source>
</evidence>
<dbReference type="PANTHER" id="PTHR30061:SF50">
    <property type="entry name" value="MALTOSE_MALTODEXTRIN-BINDING PERIPLASMIC PROTEIN"/>
    <property type="match status" value="1"/>
</dbReference>
<reference evidence="5 6" key="1">
    <citation type="submission" date="2020-08" db="EMBL/GenBank/DDBJ databases">
        <title>Sequencing the genomes of 1000 actinobacteria strains.</title>
        <authorList>
            <person name="Klenk H.-P."/>
        </authorList>
    </citation>
    <scope>NUCLEOTIDE SEQUENCE [LARGE SCALE GENOMIC DNA]</scope>
    <source>
        <strain evidence="5 6">DSM 41654</strain>
    </source>
</reference>
<proteinExistence type="inferred from homology"/>
<feature type="chain" id="PRO_5038710116" evidence="4">
    <location>
        <begin position="20"/>
        <end position="426"/>
    </location>
</feature>
<dbReference type="PROSITE" id="PS51257">
    <property type="entry name" value="PROKAR_LIPOPROTEIN"/>
    <property type="match status" value="1"/>
</dbReference>
<evidence type="ECO:0000256" key="4">
    <source>
        <dbReference type="SAM" id="SignalP"/>
    </source>
</evidence>
<dbReference type="Gene3D" id="3.40.190.10">
    <property type="entry name" value="Periplasmic binding protein-like II"/>
    <property type="match status" value="2"/>
</dbReference>
<dbReference type="EMBL" id="JACHJV010000001">
    <property type="protein sequence ID" value="MBB4921836.1"/>
    <property type="molecule type" value="Genomic_DNA"/>
</dbReference>
<evidence type="ECO:0000256" key="1">
    <source>
        <dbReference type="ARBA" id="ARBA00008520"/>
    </source>
</evidence>
<sequence>MRRGSAAFALVAALTVSLAACGSSGSGSSGAASGPVTITYWDTSNATNEAPNYQAVVTKFEAANPDIKVNFVNVPFDQAQDKLQTAMGSKGAPDVFRSDVGWTAAFAKSGFLTPLDGTPALPQPSAYQPSLIKQAQYQGKTYGVPLVTDTLGLLYNKALFAKAGIASAPTSWDELKADAATIKDKTGVDGFEMRAGDSYYALPLFFGEGTDLVDAANKKITVNSPAAAKAVATYQSLFTAPGTVKADVTTDSYAHMMDAFNNGKVAAIINGPWEITNIYQGSAFTDHGNLGIAPVPAGSTGKPGAPTGGHNIAVFAGSDAAHQAAAEKFAAFMTSADSEAFIAQKNSTLPTRPDAFTADVKANPGIAGFQQILNVAQPRPALPEYSSLFTSLSTNLGKIAQNQQGIQSGLDASAQDYAKLLPDFTK</sequence>
<dbReference type="InterPro" id="IPR006061">
    <property type="entry name" value="SBP_1_CS"/>
</dbReference>
<keyword evidence="3 4" id="KW-0732">Signal</keyword>
<comment type="caution">
    <text evidence="5">The sequence shown here is derived from an EMBL/GenBank/DDBJ whole genome shotgun (WGS) entry which is preliminary data.</text>
</comment>
<dbReference type="InterPro" id="IPR006059">
    <property type="entry name" value="SBP"/>
</dbReference>
<evidence type="ECO:0000256" key="3">
    <source>
        <dbReference type="ARBA" id="ARBA00022729"/>
    </source>
</evidence>
<dbReference type="Pfam" id="PF01547">
    <property type="entry name" value="SBP_bac_1"/>
    <property type="match status" value="1"/>
</dbReference>
<dbReference type="GO" id="GO:0055085">
    <property type="term" value="P:transmembrane transport"/>
    <property type="evidence" value="ECO:0007669"/>
    <property type="project" value="InterPro"/>
</dbReference>
<keyword evidence="2" id="KW-0813">Transport</keyword>
<comment type="similarity">
    <text evidence="1">Belongs to the bacterial solute-binding protein 1 family.</text>
</comment>
<dbReference type="GO" id="GO:0055052">
    <property type="term" value="C:ATP-binding cassette (ABC) transporter complex, substrate-binding subunit-containing"/>
    <property type="evidence" value="ECO:0007669"/>
    <property type="project" value="TreeGrafter"/>
</dbReference>
<dbReference type="PROSITE" id="PS01037">
    <property type="entry name" value="SBP_BACTERIAL_1"/>
    <property type="match status" value="1"/>
</dbReference>
<protein>
    <submittedName>
        <fullName evidence="5">Arabinogalactan oligomer/maltooligosaccharide transport system substrate-binding protein</fullName>
    </submittedName>
</protein>
<accession>A0A7W7QZ88</accession>
<dbReference type="RefSeq" id="WP_184934108.1">
    <property type="nucleotide sequence ID" value="NZ_JACHJV010000001.1"/>
</dbReference>
<gene>
    <name evidence="5" type="ORF">FHR34_000829</name>
</gene>
<dbReference type="Proteomes" id="UP000540506">
    <property type="component" value="Unassembled WGS sequence"/>
</dbReference>
<dbReference type="GO" id="GO:0015768">
    <property type="term" value="P:maltose transport"/>
    <property type="evidence" value="ECO:0007669"/>
    <property type="project" value="TreeGrafter"/>
</dbReference>
<name>A0A7W7QZ88_KITKI</name>
<dbReference type="AlphaFoldDB" id="A0A7W7QZ88"/>
<dbReference type="GO" id="GO:1901982">
    <property type="term" value="F:maltose binding"/>
    <property type="evidence" value="ECO:0007669"/>
    <property type="project" value="TreeGrafter"/>
</dbReference>
<evidence type="ECO:0000256" key="2">
    <source>
        <dbReference type="ARBA" id="ARBA00022448"/>
    </source>
</evidence>
<keyword evidence="6" id="KW-1185">Reference proteome</keyword>
<dbReference type="GO" id="GO:0042956">
    <property type="term" value="P:maltodextrin transmembrane transport"/>
    <property type="evidence" value="ECO:0007669"/>
    <property type="project" value="TreeGrafter"/>
</dbReference>
<organism evidence="5 6">
    <name type="scientific">Kitasatospora kifunensis</name>
    <name type="common">Streptomyces kifunensis</name>
    <dbReference type="NCBI Taxonomy" id="58351"/>
    <lineage>
        <taxon>Bacteria</taxon>
        <taxon>Bacillati</taxon>
        <taxon>Actinomycetota</taxon>
        <taxon>Actinomycetes</taxon>
        <taxon>Kitasatosporales</taxon>
        <taxon>Streptomycetaceae</taxon>
        <taxon>Kitasatospora</taxon>
    </lineage>
</organism>
<dbReference type="SUPFAM" id="SSF53850">
    <property type="entry name" value="Periplasmic binding protein-like II"/>
    <property type="match status" value="1"/>
</dbReference>
<feature type="signal peptide" evidence="4">
    <location>
        <begin position="1"/>
        <end position="19"/>
    </location>
</feature>
<evidence type="ECO:0000313" key="6">
    <source>
        <dbReference type="Proteomes" id="UP000540506"/>
    </source>
</evidence>
<dbReference type="PANTHER" id="PTHR30061">
    <property type="entry name" value="MALTOSE-BINDING PERIPLASMIC PROTEIN"/>
    <property type="match status" value="1"/>
</dbReference>